<dbReference type="CDD" id="cd18791">
    <property type="entry name" value="SF2_C_RHA"/>
    <property type="match status" value="1"/>
</dbReference>
<keyword evidence="4" id="KW-0067">ATP-binding</keyword>
<sequence>MDTATNNRRRGGSRSGRGGGRIQDDRRNTSGVGRHEGARGDNSSRGGGRGGRGQMNARTGPPPSPQHGRGNERGGAPRERSGDRGGRGRQSVEAPIALTEEFVMYVAAQLKALKEDPSIPQLTFPSTLDNSQRRYIHNMAAKHGFHSKSTGKDDARFIFVTRAKTTASMTEVSLRVPPTPLSVSPSTLQSMAAFLHAHPLGPSSDHGAARAPPAHRQDPNSSSFSKSMPRLPPMPHMYSSSQQALPVFGHRDELLALTRQHQVVVIAGDTGCGKSTQIPQFLVDDGATRVVVTQPRRISAITLAQRIADERQVELGTDVGYSIRLDAKYSAKHTRLLLCTTGILLKWLSADPTGQAFTHIVVDEVHERDKHTDFLLILLQLILPHRPNLRVILMSATIQVDKFAAYFDGCPIVQIQGRVYPVLPCFLDDVLVLTRDAASANLGSQVRAAAIEYDLICVMCNAKGFADEEDLGVHVATCSGTEWHTMSSAPSAAALSTTFDMDVDAMDGYAAMEGSVCDHVAQVLAARKQSLKRREMDIMVEQYQLTQDALDGGIDATLVVTLLQHLLTAQYGDGAVLVFVPGWEDIMAISDLMACDGTLMARITLTMLHSKLSPAEQRRAFSRPARGTRKVILATNIAETSVTIEDVVYVIDTGKSKQSSVVNGYTALHTEWISQANCAQRKGRAGRVAPGVCFHLMSKKRYDDLPPFMTPELVAISLEEIVLAIQLLQYQANHALGFDSIAMFLHMALDPPPLHAIESAIAALQLMGALDDDHELTFLGWKLAQLGVPPAIGKMVLLGHFCGVFEPLLFTCCALTFRDPFVADIGMTPAQREQRKQIKRALGHTTSSDHLVVHAALQGYILARQSHSRQSVHSYCQQHWLVHTALDHILGVVKQVGNEFAALGYDHPPAALSTPRQQPMAQAVLAAGLYPNLMYKSGSGANFTTKDKFKVKLSSSTVLMYPKESKPHDDNLVHWVCFHDMMQSERVRVAQVATKVSPFAMALLVGHDAVVDASPTDDNVHQVHVVIDGWIVLEMDRRVAEMMLALRERFQNAFLRHLHHHEPCSSVVDHDAELLTRVTTWIVAESASA</sequence>
<dbReference type="PROSITE" id="PS51061">
    <property type="entry name" value="R3H"/>
    <property type="match status" value="1"/>
</dbReference>
<keyword evidence="2" id="KW-0378">Hydrolase</keyword>
<dbReference type="GO" id="GO:0005524">
    <property type="term" value="F:ATP binding"/>
    <property type="evidence" value="ECO:0007669"/>
    <property type="project" value="UniProtKB-KW"/>
</dbReference>
<organism evidence="9">
    <name type="scientific">Aphanomyces invadans</name>
    <dbReference type="NCBI Taxonomy" id="157072"/>
    <lineage>
        <taxon>Eukaryota</taxon>
        <taxon>Sar</taxon>
        <taxon>Stramenopiles</taxon>
        <taxon>Oomycota</taxon>
        <taxon>Saprolegniomycetes</taxon>
        <taxon>Saprolegniales</taxon>
        <taxon>Verrucalvaceae</taxon>
        <taxon>Aphanomyces</taxon>
    </lineage>
</organism>
<evidence type="ECO:0000313" key="9">
    <source>
        <dbReference type="EMBL" id="ETV97668.1"/>
    </source>
</evidence>
<feature type="region of interest" description="Disordered" evidence="5">
    <location>
        <begin position="199"/>
        <end position="237"/>
    </location>
</feature>
<dbReference type="PROSITE" id="PS51192">
    <property type="entry name" value="HELICASE_ATP_BIND_1"/>
    <property type="match status" value="1"/>
</dbReference>
<dbReference type="Pfam" id="PF00270">
    <property type="entry name" value="DEAD"/>
    <property type="match status" value="1"/>
</dbReference>
<keyword evidence="3" id="KW-0347">Helicase</keyword>
<keyword evidence="1" id="KW-0547">Nucleotide-binding</keyword>
<dbReference type="Pfam" id="PF00271">
    <property type="entry name" value="Helicase_C"/>
    <property type="match status" value="1"/>
</dbReference>
<proteinExistence type="predicted"/>
<accession>A0A024TUG8</accession>
<evidence type="ECO:0000259" key="8">
    <source>
        <dbReference type="PROSITE" id="PS51194"/>
    </source>
</evidence>
<dbReference type="GO" id="GO:0016787">
    <property type="term" value="F:hydrolase activity"/>
    <property type="evidence" value="ECO:0007669"/>
    <property type="project" value="UniProtKB-KW"/>
</dbReference>
<evidence type="ECO:0000256" key="2">
    <source>
        <dbReference type="ARBA" id="ARBA00022801"/>
    </source>
</evidence>
<name>A0A024TUG8_9STRA</name>
<dbReference type="InterPro" id="IPR027417">
    <property type="entry name" value="P-loop_NTPase"/>
</dbReference>
<dbReference type="InterPro" id="IPR007502">
    <property type="entry name" value="Helicase-assoc_dom"/>
</dbReference>
<feature type="domain" description="Helicase C-terminal" evidence="8">
    <location>
        <begin position="561"/>
        <end position="729"/>
    </location>
</feature>
<dbReference type="SMART" id="SM00393">
    <property type="entry name" value="R3H"/>
    <property type="match status" value="1"/>
</dbReference>
<dbReference type="EMBL" id="KI913972">
    <property type="protein sequence ID" value="ETV97668.1"/>
    <property type="molecule type" value="Genomic_DNA"/>
</dbReference>
<dbReference type="STRING" id="157072.A0A024TUG8"/>
<feature type="compositionally biased region" description="Basic and acidic residues" evidence="5">
    <location>
        <begin position="22"/>
        <end position="39"/>
    </location>
</feature>
<dbReference type="Pfam" id="PF21010">
    <property type="entry name" value="HA2_C"/>
    <property type="match status" value="1"/>
</dbReference>
<reference evidence="9" key="1">
    <citation type="submission" date="2013-12" db="EMBL/GenBank/DDBJ databases">
        <title>The Genome Sequence of Aphanomyces invadans NJM9701.</title>
        <authorList>
            <consortium name="The Broad Institute Genomics Platform"/>
            <person name="Russ C."/>
            <person name="Tyler B."/>
            <person name="van West P."/>
            <person name="Dieguez-Uribeondo J."/>
            <person name="Young S.K."/>
            <person name="Zeng Q."/>
            <person name="Gargeya S."/>
            <person name="Fitzgerald M."/>
            <person name="Abouelleil A."/>
            <person name="Alvarado L."/>
            <person name="Chapman S.B."/>
            <person name="Gainer-Dewar J."/>
            <person name="Goldberg J."/>
            <person name="Griggs A."/>
            <person name="Gujja S."/>
            <person name="Hansen M."/>
            <person name="Howarth C."/>
            <person name="Imamovic A."/>
            <person name="Ireland A."/>
            <person name="Larimer J."/>
            <person name="McCowan C."/>
            <person name="Murphy C."/>
            <person name="Pearson M."/>
            <person name="Poon T.W."/>
            <person name="Priest M."/>
            <person name="Roberts A."/>
            <person name="Saif S."/>
            <person name="Shea T."/>
            <person name="Sykes S."/>
            <person name="Wortman J."/>
            <person name="Nusbaum C."/>
            <person name="Birren B."/>
        </authorList>
    </citation>
    <scope>NUCLEOTIDE SEQUENCE [LARGE SCALE GENOMIC DNA]</scope>
    <source>
        <strain evidence="9">NJM9701</strain>
    </source>
</reference>
<protein>
    <recommendedName>
        <fullName evidence="10">RNA helicase</fullName>
    </recommendedName>
</protein>
<evidence type="ECO:0000259" key="6">
    <source>
        <dbReference type="PROSITE" id="PS51061"/>
    </source>
</evidence>
<feature type="domain" description="R3H" evidence="6">
    <location>
        <begin position="100"/>
        <end position="164"/>
    </location>
</feature>
<dbReference type="OrthoDB" id="5600252at2759"/>
<evidence type="ECO:0008006" key="10">
    <source>
        <dbReference type="Google" id="ProtNLM"/>
    </source>
</evidence>
<dbReference type="Gene3D" id="3.40.50.300">
    <property type="entry name" value="P-loop containing nucleotide triphosphate hydrolases"/>
    <property type="match status" value="2"/>
</dbReference>
<feature type="domain" description="Helicase ATP-binding" evidence="7">
    <location>
        <begin position="255"/>
        <end position="416"/>
    </location>
</feature>
<dbReference type="eggNOG" id="KOG0920">
    <property type="taxonomic scope" value="Eukaryota"/>
</dbReference>
<dbReference type="InterPro" id="IPR014001">
    <property type="entry name" value="Helicase_ATP-bd"/>
</dbReference>
<dbReference type="InterPro" id="IPR036867">
    <property type="entry name" value="R3H_dom_sf"/>
</dbReference>
<dbReference type="SUPFAM" id="SSF52540">
    <property type="entry name" value="P-loop containing nucleoside triphosphate hydrolases"/>
    <property type="match status" value="1"/>
</dbReference>
<dbReference type="CDD" id="cd17917">
    <property type="entry name" value="DEXHc_RHA-like"/>
    <property type="match status" value="1"/>
</dbReference>
<evidence type="ECO:0000256" key="4">
    <source>
        <dbReference type="ARBA" id="ARBA00022840"/>
    </source>
</evidence>
<dbReference type="Gene3D" id="3.30.1370.50">
    <property type="entry name" value="R3H-like domain"/>
    <property type="match status" value="1"/>
</dbReference>
<dbReference type="Pfam" id="PF07717">
    <property type="entry name" value="OB_NTP_bind"/>
    <property type="match status" value="1"/>
</dbReference>
<dbReference type="PANTHER" id="PTHR18934">
    <property type="entry name" value="ATP-DEPENDENT RNA HELICASE"/>
    <property type="match status" value="1"/>
</dbReference>
<dbReference type="Pfam" id="PF01424">
    <property type="entry name" value="R3H"/>
    <property type="match status" value="1"/>
</dbReference>
<evidence type="ECO:0000256" key="1">
    <source>
        <dbReference type="ARBA" id="ARBA00022741"/>
    </source>
</evidence>
<dbReference type="GeneID" id="20086606"/>
<dbReference type="SMART" id="SM00487">
    <property type="entry name" value="DEXDc"/>
    <property type="match status" value="1"/>
</dbReference>
<dbReference type="InterPro" id="IPR001374">
    <property type="entry name" value="R3H_dom"/>
</dbReference>
<feature type="region of interest" description="Disordered" evidence="5">
    <location>
        <begin position="1"/>
        <end position="92"/>
    </location>
</feature>
<dbReference type="GO" id="GO:0003723">
    <property type="term" value="F:RNA binding"/>
    <property type="evidence" value="ECO:0007669"/>
    <property type="project" value="TreeGrafter"/>
</dbReference>
<gene>
    <name evidence="9" type="ORF">H310_09556</name>
</gene>
<dbReference type="InterPro" id="IPR001650">
    <property type="entry name" value="Helicase_C-like"/>
</dbReference>
<evidence type="ECO:0000256" key="3">
    <source>
        <dbReference type="ARBA" id="ARBA00022806"/>
    </source>
</evidence>
<evidence type="ECO:0000256" key="5">
    <source>
        <dbReference type="SAM" id="MobiDB-lite"/>
    </source>
</evidence>
<dbReference type="SMART" id="SM00847">
    <property type="entry name" value="HA2"/>
    <property type="match status" value="1"/>
</dbReference>
<dbReference type="Gene3D" id="1.20.120.1080">
    <property type="match status" value="1"/>
</dbReference>
<dbReference type="RefSeq" id="XP_008873877.1">
    <property type="nucleotide sequence ID" value="XM_008875655.1"/>
</dbReference>
<dbReference type="AlphaFoldDB" id="A0A024TUG8"/>
<dbReference type="SUPFAM" id="SSF82708">
    <property type="entry name" value="R3H domain"/>
    <property type="match status" value="1"/>
</dbReference>
<dbReference type="PROSITE" id="PS51194">
    <property type="entry name" value="HELICASE_CTER"/>
    <property type="match status" value="1"/>
</dbReference>
<dbReference type="InterPro" id="IPR011709">
    <property type="entry name" value="DEAD-box_helicase_OB_fold"/>
</dbReference>
<dbReference type="InterPro" id="IPR011545">
    <property type="entry name" value="DEAD/DEAH_box_helicase_dom"/>
</dbReference>
<feature type="compositionally biased region" description="Basic and acidic residues" evidence="5">
    <location>
        <begin position="69"/>
        <end position="86"/>
    </location>
</feature>
<evidence type="ECO:0000259" key="7">
    <source>
        <dbReference type="PROSITE" id="PS51192"/>
    </source>
</evidence>
<dbReference type="PANTHER" id="PTHR18934:SF99">
    <property type="entry name" value="ATP-DEPENDENT RNA HELICASE DHX37-RELATED"/>
    <property type="match status" value="1"/>
</dbReference>
<dbReference type="SMART" id="SM00490">
    <property type="entry name" value="HELICc"/>
    <property type="match status" value="1"/>
</dbReference>
<dbReference type="GO" id="GO:0004386">
    <property type="term" value="F:helicase activity"/>
    <property type="evidence" value="ECO:0007669"/>
    <property type="project" value="UniProtKB-KW"/>
</dbReference>
<dbReference type="VEuPathDB" id="FungiDB:H310_09556"/>